<dbReference type="EMBL" id="CP039345">
    <property type="protein sequence ID" value="QCD77855.1"/>
    <property type="molecule type" value="Genomic_DNA"/>
</dbReference>
<proteinExistence type="predicted"/>
<evidence type="ECO:0000313" key="1">
    <source>
        <dbReference type="EMBL" id="QCD77855.1"/>
    </source>
</evidence>
<dbReference type="Proteomes" id="UP000501690">
    <property type="component" value="Linkage Group LG1"/>
</dbReference>
<dbReference type="PANTHER" id="PTHR33703:SF1">
    <property type="entry name" value="WOUND-INDUCED PROTEIN 1"/>
    <property type="match status" value="1"/>
</dbReference>
<protein>
    <submittedName>
        <fullName evidence="1">Wound-induced protein</fullName>
    </submittedName>
</protein>
<evidence type="ECO:0000313" key="2">
    <source>
        <dbReference type="Proteomes" id="UP000501690"/>
    </source>
</evidence>
<keyword evidence="2" id="KW-1185">Reference proteome</keyword>
<accession>A0A4D6KMR9</accession>
<name>A0A4D6KMR9_VIGUN</name>
<organism evidence="1 2">
    <name type="scientific">Vigna unguiculata</name>
    <name type="common">Cowpea</name>
    <dbReference type="NCBI Taxonomy" id="3917"/>
    <lineage>
        <taxon>Eukaryota</taxon>
        <taxon>Viridiplantae</taxon>
        <taxon>Streptophyta</taxon>
        <taxon>Embryophyta</taxon>
        <taxon>Tracheophyta</taxon>
        <taxon>Spermatophyta</taxon>
        <taxon>Magnoliopsida</taxon>
        <taxon>eudicotyledons</taxon>
        <taxon>Gunneridae</taxon>
        <taxon>Pentapetalae</taxon>
        <taxon>rosids</taxon>
        <taxon>fabids</taxon>
        <taxon>Fabales</taxon>
        <taxon>Fabaceae</taxon>
        <taxon>Papilionoideae</taxon>
        <taxon>50 kb inversion clade</taxon>
        <taxon>NPAAA clade</taxon>
        <taxon>indigoferoid/millettioid clade</taxon>
        <taxon>Phaseoleae</taxon>
        <taxon>Vigna</taxon>
    </lineage>
</organism>
<reference evidence="1 2" key="1">
    <citation type="submission" date="2019-04" db="EMBL/GenBank/DDBJ databases">
        <title>An improved genome assembly and genetic linkage map for asparagus bean, Vigna unguiculata ssp. sesquipedialis.</title>
        <authorList>
            <person name="Xia Q."/>
            <person name="Zhang R."/>
            <person name="Dong Y."/>
        </authorList>
    </citation>
    <scope>NUCLEOTIDE SEQUENCE [LARGE SCALE GENOMIC DNA]</scope>
    <source>
        <tissue evidence="1">Leaf</tissue>
    </source>
</reference>
<dbReference type="PANTHER" id="PTHR33703">
    <property type="entry name" value="OS07G0691300 PROTEIN"/>
    <property type="match status" value="1"/>
</dbReference>
<dbReference type="AlphaFoldDB" id="A0A4D6KMR9"/>
<gene>
    <name evidence="1" type="ORF">DEO72_LG1g1483</name>
</gene>
<dbReference type="InterPro" id="IPR009798">
    <property type="entry name" value="Wun1-like"/>
</dbReference>
<sequence length="119" mass="13009">MQRRICGAQHESGEGVIRGPNLKTNQDTGWACGPRPGVVVPWPSIPSTALEGFDEAHLVWWVHAWTVTVDGVITQVKEYVNTSVTVTRLTQVLPNASTCQCIWQSKLCDESVPGLILAI</sequence>
<dbReference type="Pfam" id="PF07107">
    <property type="entry name" value="WI12"/>
    <property type="match status" value="1"/>
</dbReference>